<evidence type="ECO:0000313" key="8">
    <source>
        <dbReference type="EMBL" id="OQR92825.1"/>
    </source>
</evidence>
<dbReference type="Pfam" id="PF08627">
    <property type="entry name" value="CRT-like"/>
    <property type="match status" value="1"/>
</dbReference>
<evidence type="ECO:0000256" key="7">
    <source>
        <dbReference type="SAM" id="Phobius"/>
    </source>
</evidence>
<dbReference type="EMBL" id="JNBS01002299">
    <property type="protein sequence ID" value="OQR92825.1"/>
    <property type="molecule type" value="Genomic_DNA"/>
</dbReference>
<feature type="transmembrane region" description="Helical" evidence="7">
    <location>
        <begin position="15"/>
        <end position="35"/>
    </location>
</feature>
<evidence type="ECO:0000256" key="6">
    <source>
        <dbReference type="ARBA" id="ARBA00023136"/>
    </source>
</evidence>
<dbReference type="InterPro" id="IPR013936">
    <property type="entry name" value="CRT-like"/>
</dbReference>
<reference evidence="8 9" key="1">
    <citation type="journal article" date="2014" name="Genome Biol. Evol.">
        <title>The secreted proteins of Achlya hypogyna and Thraustotheca clavata identify the ancestral oomycete secretome and reveal gene acquisitions by horizontal gene transfer.</title>
        <authorList>
            <person name="Misner I."/>
            <person name="Blouin N."/>
            <person name="Leonard G."/>
            <person name="Richards T.A."/>
            <person name="Lane C.E."/>
        </authorList>
    </citation>
    <scope>NUCLEOTIDE SEQUENCE [LARGE SCALE GENOMIC DNA]</scope>
    <source>
        <strain evidence="8 9">ATCC 34112</strain>
    </source>
</reference>
<dbReference type="Proteomes" id="UP000243217">
    <property type="component" value="Unassembled WGS sequence"/>
</dbReference>
<feature type="transmembrane region" description="Helical" evidence="7">
    <location>
        <begin position="47"/>
        <end position="69"/>
    </location>
</feature>
<comment type="caution">
    <text evidence="8">The sequence shown here is derived from an EMBL/GenBank/DDBJ whole genome shotgun (WGS) entry which is preliminary data.</text>
</comment>
<dbReference type="GO" id="GO:0016020">
    <property type="term" value="C:membrane"/>
    <property type="evidence" value="ECO:0007669"/>
    <property type="project" value="UniProtKB-SubCell"/>
</dbReference>
<keyword evidence="6 7" id="KW-0472">Membrane</keyword>
<keyword evidence="5 7" id="KW-1133">Transmembrane helix</keyword>
<evidence type="ECO:0008006" key="10">
    <source>
        <dbReference type="Google" id="ProtNLM"/>
    </source>
</evidence>
<gene>
    <name evidence="8" type="ORF">THRCLA_22359</name>
</gene>
<accession>A0A1V9Z4A5</accession>
<comment type="similarity">
    <text evidence="2">Belongs to the CRT-like transporter family.</text>
</comment>
<evidence type="ECO:0000256" key="1">
    <source>
        <dbReference type="ARBA" id="ARBA00004141"/>
    </source>
</evidence>
<protein>
    <recommendedName>
        <fullName evidence="10">Drug/Metabolite Transporter (DMT) Superfamily</fullName>
    </recommendedName>
</protein>
<organism evidence="8 9">
    <name type="scientific">Thraustotheca clavata</name>
    <dbReference type="NCBI Taxonomy" id="74557"/>
    <lineage>
        <taxon>Eukaryota</taxon>
        <taxon>Sar</taxon>
        <taxon>Stramenopiles</taxon>
        <taxon>Oomycota</taxon>
        <taxon>Saprolegniomycetes</taxon>
        <taxon>Saprolegniales</taxon>
        <taxon>Achlyaceae</taxon>
        <taxon>Thraustotheca</taxon>
    </lineage>
</organism>
<comment type="subcellular location">
    <subcellularLocation>
        <location evidence="1">Membrane</location>
        <topology evidence="1">Multi-pass membrane protein</topology>
    </subcellularLocation>
</comment>
<name>A0A1V9Z4A5_9STRA</name>
<keyword evidence="9" id="KW-1185">Reference proteome</keyword>
<sequence>MMLSMIFLDTRYKRVHILGAFMVIYGALVCMIPIFRGEVALNSPDPSFVWILLYMSAFLPAATANGMTIKLTFI</sequence>
<proteinExistence type="inferred from homology"/>
<evidence type="ECO:0000256" key="2">
    <source>
        <dbReference type="ARBA" id="ARBA00006690"/>
    </source>
</evidence>
<keyword evidence="4 7" id="KW-0812">Transmembrane</keyword>
<evidence type="ECO:0000256" key="3">
    <source>
        <dbReference type="ARBA" id="ARBA00022448"/>
    </source>
</evidence>
<keyword evidence="3" id="KW-0813">Transport</keyword>
<evidence type="ECO:0000256" key="4">
    <source>
        <dbReference type="ARBA" id="ARBA00022692"/>
    </source>
</evidence>
<dbReference type="AlphaFoldDB" id="A0A1V9Z4A5"/>
<evidence type="ECO:0000256" key="5">
    <source>
        <dbReference type="ARBA" id="ARBA00022989"/>
    </source>
</evidence>
<evidence type="ECO:0000313" key="9">
    <source>
        <dbReference type="Proteomes" id="UP000243217"/>
    </source>
</evidence>
<dbReference type="OrthoDB" id="416555at2759"/>